<dbReference type="STRING" id="157072.A0A024TY99"/>
<sequence length="465" mass="52452">MSVLREESFEVIAQSLGLEQLKPGCAAELAPEIEFRLREIIQDAMKFKSHARRDRLTSQDINHALSSRNMEMLYGYGAGTGSGTTFRKISPGLYITDEPEVPVTDIMNAPLPVIPLEPVVHMHWLAVEGVQPKITENDVDEPTIDHTSTTSVTLNAPNPSSGVERKPLVKHVLTDEMQLYFEKVTDAIKSDEFHRQQAAFISLTKDPGLHQLLPYFSKFIYDQVKTSQRDLTLLTAILRMARCLLSNTSLRIELYLEQLIPSILTCVLNRQLCENPADDHWAVRKSAAQLMAQICHRFGESYESLQLRVSKIYHEAFLDPTRPLTSQYGAIVGCLYLGPLVMESLLFPHIATYLRRLDPVLSPKNPNLVQRLEALHCVGMLEVWRLVARAVNRPRGRTQRTIVMILRLLMTMPHVASSRAILVPARQAPRDALAGMPRHHACVGRGVWRSADTVYLSSARKRWVG</sequence>
<gene>
    <name evidence="8" type="ORF">H310_08428</name>
</gene>
<dbReference type="EMBL" id="KI913968">
    <property type="protein sequence ID" value="ETV98944.1"/>
    <property type="molecule type" value="Genomic_DNA"/>
</dbReference>
<dbReference type="PANTHER" id="PTHR10221">
    <property type="entry name" value="TRANSCRIPTION INITIATION FACTOR TFIID SUBUNIT 6"/>
    <property type="match status" value="1"/>
</dbReference>
<keyword evidence="4" id="KW-0804">Transcription</keyword>
<evidence type="ECO:0000256" key="4">
    <source>
        <dbReference type="ARBA" id="ARBA00023163"/>
    </source>
</evidence>
<name>A0A024TY99_9STRA</name>
<dbReference type="InterPro" id="IPR004823">
    <property type="entry name" value="TAF_TATA-bd_Histone-like_dom"/>
</dbReference>
<comment type="similarity">
    <text evidence="2">Belongs to the TAF6 family.</text>
</comment>
<dbReference type="PANTHER" id="PTHR10221:SF9">
    <property type="entry name" value="TRANSCRIPTION INITIATION FACTOR TFIID SUBUNIT 6"/>
    <property type="match status" value="1"/>
</dbReference>
<proteinExistence type="inferred from homology"/>
<dbReference type="Pfam" id="PF07571">
    <property type="entry name" value="TAF6_C"/>
    <property type="match status" value="1"/>
</dbReference>
<dbReference type="Gene3D" id="1.10.20.10">
    <property type="entry name" value="Histone, subunit A"/>
    <property type="match status" value="1"/>
</dbReference>
<dbReference type="InterPro" id="IPR009072">
    <property type="entry name" value="Histone-fold"/>
</dbReference>
<dbReference type="AlphaFoldDB" id="A0A024TY99"/>
<dbReference type="GO" id="GO:0046982">
    <property type="term" value="F:protein heterodimerization activity"/>
    <property type="evidence" value="ECO:0007669"/>
    <property type="project" value="InterPro"/>
</dbReference>
<dbReference type="GO" id="GO:0005669">
    <property type="term" value="C:transcription factor TFIID complex"/>
    <property type="evidence" value="ECO:0007669"/>
    <property type="project" value="InterPro"/>
</dbReference>
<dbReference type="GeneID" id="20085478"/>
<dbReference type="SUPFAM" id="SSF47113">
    <property type="entry name" value="Histone-fold"/>
    <property type="match status" value="1"/>
</dbReference>
<accession>A0A024TY99</accession>
<evidence type="ECO:0000256" key="1">
    <source>
        <dbReference type="ARBA" id="ARBA00004123"/>
    </source>
</evidence>
<keyword evidence="5" id="KW-0539">Nucleus</keyword>
<dbReference type="FunFam" id="1.25.40.770:FF:000001">
    <property type="entry name" value="Transcription initiation factor TFIID subunit 6"/>
    <property type="match status" value="1"/>
</dbReference>
<evidence type="ECO:0000313" key="8">
    <source>
        <dbReference type="EMBL" id="ETV98944.1"/>
    </source>
</evidence>
<dbReference type="GO" id="GO:0003713">
    <property type="term" value="F:transcription coactivator activity"/>
    <property type="evidence" value="ECO:0007669"/>
    <property type="project" value="TreeGrafter"/>
</dbReference>
<dbReference type="RefSeq" id="XP_008872373.1">
    <property type="nucleotide sequence ID" value="XM_008874151.1"/>
</dbReference>
<evidence type="ECO:0000256" key="2">
    <source>
        <dbReference type="ARBA" id="ARBA00007688"/>
    </source>
</evidence>
<organism evidence="8">
    <name type="scientific">Aphanomyces invadans</name>
    <dbReference type="NCBI Taxonomy" id="157072"/>
    <lineage>
        <taxon>Eukaryota</taxon>
        <taxon>Sar</taxon>
        <taxon>Stramenopiles</taxon>
        <taxon>Oomycota</taxon>
        <taxon>Saprolegniomycetes</taxon>
        <taxon>Saprolegniales</taxon>
        <taxon>Verrucalvaceae</taxon>
        <taxon>Aphanomyces</taxon>
    </lineage>
</organism>
<evidence type="ECO:0000259" key="7">
    <source>
        <dbReference type="SMART" id="SM00803"/>
    </source>
</evidence>
<evidence type="ECO:0000256" key="6">
    <source>
        <dbReference type="SAM" id="MobiDB-lite"/>
    </source>
</evidence>
<dbReference type="VEuPathDB" id="FungiDB:H310_08428"/>
<dbReference type="Gene3D" id="1.25.40.770">
    <property type="entry name" value="TAF6, C-terminal HEAT repeat domain"/>
    <property type="match status" value="1"/>
</dbReference>
<dbReference type="OrthoDB" id="361039at2759"/>
<evidence type="ECO:0000256" key="5">
    <source>
        <dbReference type="ARBA" id="ARBA00023242"/>
    </source>
</evidence>
<dbReference type="CDD" id="cd22931">
    <property type="entry name" value="HFD_TAF6"/>
    <property type="match status" value="1"/>
</dbReference>
<dbReference type="GO" id="GO:0016251">
    <property type="term" value="F:RNA polymerase II general transcription initiation factor activity"/>
    <property type="evidence" value="ECO:0007669"/>
    <property type="project" value="InterPro"/>
</dbReference>
<dbReference type="InterPro" id="IPR016024">
    <property type="entry name" value="ARM-type_fold"/>
</dbReference>
<dbReference type="SUPFAM" id="SSF48371">
    <property type="entry name" value="ARM repeat"/>
    <property type="match status" value="1"/>
</dbReference>
<dbReference type="GO" id="GO:0051123">
    <property type="term" value="P:RNA polymerase II preinitiation complex assembly"/>
    <property type="evidence" value="ECO:0007669"/>
    <property type="project" value="TreeGrafter"/>
</dbReference>
<protein>
    <recommendedName>
        <fullName evidence="7">TATA box binding protein associated factor (TAF) histone-like fold domain-containing protein</fullName>
    </recommendedName>
</protein>
<keyword evidence="3" id="KW-0805">Transcription regulation</keyword>
<dbReference type="Pfam" id="PF02969">
    <property type="entry name" value="TAF"/>
    <property type="match status" value="1"/>
</dbReference>
<dbReference type="InterPro" id="IPR046344">
    <property type="entry name" value="TAF6_C_sf"/>
</dbReference>
<dbReference type="SMART" id="SM00803">
    <property type="entry name" value="TAF"/>
    <property type="match status" value="1"/>
</dbReference>
<dbReference type="InterPro" id="IPR037796">
    <property type="entry name" value="TAF6"/>
</dbReference>
<dbReference type="eggNOG" id="KOG2549">
    <property type="taxonomic scope" value="Eukaryota"/>
</dbReference>
<evidence type="ECO:0000256" key="3">
    <source>
        <dbReference type="ARBA" id="ARBA00023015"/>
    </source>
</evidence>
<feature type="domain" description="TATA box binding protein associated factor (TAF) histone-like fold" evidence="7">
    <location>
        <begin position="2"/>
        <end position="68"/>
    </location>
</feature>
<dbReference type="GO" id="GO:0046695">
    <property type="term" value="C:SLIK (SAGA-like) complex"/>
    <property type="evidence" value="ECO:0007669"/>
    <property type="project" value="InterPro"/>
</dbReference>
<feature type="compositionally biased region" description="Polar residues" evidence="6">
    <location>
        <begin position="145"/>
        <end position="161"/>
    </location>
</feature>
<reference evidence="8" key="1">
    <citation type="submission" date="2013-12" db="EMBL/GenBank/DDBJ databases">
        <title>The Genome Sequence of Aphanomyces invadans NJM9701.</title>
        <authorList>
            <consortium name="The Broad Institute Genomics Platform"/>
            <person name="Russ C."/>
            <person name="Tyler B."/>
            <person name="van West P."/>
            <person name="Dieguez-Uribeondo J."/>
            <person name="Young S.K."/>
            <person name="Zeng Q."/>
            <person name="Gargeya S."/>
            <person name="Fitzgerald M."/>
            <person name="Abouelleil A."/>
            <person name="Alvarado L."/>
            <person name="Chapman S.B."/>
            <person name="Gainer-Dewar J."/>
            <person name="Goldberg J."/>
            <person name="Griggs A."/>
            <person name="Gujja S."/>
            <person name="Hansen M."/>
            <person name="Howarth C."/>
            <person name="Imamovic A."/>
            <person name="Ireland A."/>
            <person name="Larimer J."/>
            <person name="McCowan C."/>
            <person name="Murphy C."/>
            <person name="Pearson M."/>
            <person name="Poon T.W."/>
            <person name="Priest M."/>
            <person name="Roberts A."/>
            <person name="Saif S."/>
            <person name="Shea T."/>
            <person name="Sykes S."/>
            <person name="Wortman J."/>
            <person name="Nusbaum C."/>
            <person name="Birren B."/>
        </authorList>
    </citation>
    <scope>NUCLEOTIDE SEQUENCE [LARGE SCALE GENOMIC DNA]</scope>
    <source>
        <strain evidence="8">NJM9701</strain>
    </source>
</reference>
<dbReference type="InterPro" id="IPR011442">
    <property type="entry name" value="TAF6_C"/>
</dbReference>
<dbReference type="CDD" id="cd08050">
    <property type="entry name" value="TAF6C"/>
    <property type="match status" value="1"/>
</dbReference>
<comment type="subcellular location">
    <subcellularLocation>
        <location evidence="1">Nucleus</location>
    </subcellularLocation>
</comment>
<feature type="region of interest" description="Disordered" evidence="6">
    <location>
        <begin position="141"/>
        <end position="163"/>
    </location>
</feature>
<dbReference type="GO" id="GO:0000124">
    <property type="term" value="C:SAGA complex"/>
    <property type="evidence" value="ECO:0007669"/>
    <property type="project" value="InterPro"/>
</dbReference>